<sequence length="72" mass="7709">MPYPLNLIPAMKRFDSGLFHAAAKEKSVSPPQNDVVISIVDEEGATDETQVTASDCGCCSAEEALDLRTVPK</sequence>
<organism evidence="1 2">
    <name type="scientific">Panagrellus redivivus</name>
    <name type="common">Microworm</name>
    <dbReference type="NCBI Taxonomy" id="6233"/>
    <lineage>
        <taxon>Eukaryota</taxon>
        <taxon>Metazoa</taxon>
        <taxon>Ecdysozoa</taxon>
        <taxon>Nematoda</taxon>
        <taxon>Chromadorea</taxon>
        <taxon>Rhabditida</taxon>
        <taxon>Tylenchina</taxon>
        <taxon>Panagrolaimomorpha</taxon>
        <taxon>Panagrolaimoidea</taxon>
        <taxon>Panagrolaimidae</taxon>
        <taxon>Panagrellus</taxon>
    </lineage>
</organism>
<dbReference type="AlphaFoldDB" id="A0A7E4VCD0"/>
<proteinExistence type="predicted"/>
<dbReference type="Proteomes" id="UP000492821">
    <property type="component" value="Unassembled WGS sequence"/>
</dbReference>
<evidence type="ECO:0000313" key="1">
    <source>
        <dbReference type="Proteomes" id="UP000492821"/>
    </source>
</evidence>
<accession>A0A7E4VCD0</accession>
<reference evidence="1" key="1">
    <citation type="journal article" date="2013" name="Genetics">
        <title>The draft genome and transcriptome of Panagrellus redivivus are shaped by the harsh demands of a free-living lifestyle.</title>
        <authorList>
            <person name="Srinivasan J."/>
            <person name="Dillman A.R."/>
            <person name="Macchietto M.G."/>
            <person name="Heikkinen L."/>
            <person name="Lakso M."/>
            <person name="Fracchia K.M."/>
            <person name="Antoshechkin I."/>
            <person name="Mortazavi A."/>
            <person name="Wong G."/>
            <person name="Sternberg P.W."/>
        </authorList>
    </citation>
    <scope>NUCLEOTIDE SEQUENCE [LARGE SCALE GENOMIC DNA]</scope>
    <source>
        <strain evidence="1">MT8872</strain>
    </source>
</reference>
<evidence type="ECO:0000313" key="2">
    <source>
        <dbReference type="WBParaSite" id="Pan_g18734.t1"/>
    </source>
</evidence>
<protein>
    <submittedName>
        <fullName evidence="2">Uncharacterized protein</fullName>
    </submittedName>
</protein>
<keyword evidence="1" id="KW-1185">Reference proteome</keyword>
<reference evidence="2" key="2">
    <citation type="submission" date="2020-10" db="UniProtKB">
        <authorList>
            <consortium name="WormBaseParasite"/>
        </authorList>
    </citation>
    <scope>IDENTIFICATION</scope>
</reference>
<dbReference type="WBParaSite" id="Pan_g18734.t1">
    <property type="protein sequence ID" value="Pan_g18734.t1"/>
    <property type="gene ID" value="Pan_g18734"/>
</dbReference>
<name>A0A7E4VCD0_PANRE</name>